<dbReference type="Proteomes" id="UP001221328">
    <property type="component" value="Unassembled WGS sequence"/>
</dbReference>
<sequence length="93" mass="10008">MTDAPAIAPGDVPRRVLGIRVRRSGEDLLLGWADQALRLDGSAALVYASVDGTRGVGDVARVLVEQYGIDEEEALADVTEFLADLTARNVIEW</sequence>
<evidence type="ECO:0000313" key="2">
    <source>
        <dbReference type="Proteomes" id="UP001221328"/>
    </source>
</evidence>
<dbReference type="InterPro" id="IPR041881">
    <property type="entry name" value="PqqD_sf"/>
</dbReference>
<comment type="caution">
    <text evidence="1">The sequence shown here is derived from an EMBL/GenBank/DDBJ whole genome shotgun (WGS) entry which is preliminary data.</text>
</comment>
<organism evidence="1 2">
    <name type="scientific">Streptomyces gilvifuscus</name>
    <dbReference type="NCBI Taxonomy" id="1550617"/>
    <lineage>
        <taxon>Bacteria</taxon>
        <taxon>Bacillati</taxon>
        <taxon>Actinomycetota</taxon>
        <taxon>Actinomycetes</taxon>
        <taxon>Kitasatosporales</taxon>
        <taxon>Streptomycetaceae</taxon>
        <taxon>Streptomyces</taxon>
    </lineage>
</organism>
<evidence type="ECO:0000313" key="1">
    <source>
        <dbReference type="EMBL" id="MDC2961100.1"/>
    </source>
</evidence>
<reference evidence="1 2" key="1">
    <citation type="journal article" date="2015" name="Int. J. Syst. Evol. Microbiol.">
        <title>Streptomyces gilvifuscus sp. nov., an actinomycete that produces antibacterial compounds isolated from soil.</title>
        <authorList>
            <person name="Nguyen T.M."/>
            <person name="Kim J."/>
        </authorList>
    </citation>
    <scope>NUCLEOTIDE SEQUENCE [LARGE SCALE GENOMIC DNA]</scope>
    <source>
        <strain evidence="1 2">T113</strain>
    </source>
</reference>
<accession>A0ABT5G8F7</accession>
<protein>
    <submittedName>
        <fullName evidence="1">PqqD family protein</fullName>
    </submittedName>
</protein>
<name>A0ABT5G8F7_9ACTN</name>
<dbReference type="EMBL" id="JAQOSK010000030">
    <property type="protein sequence ID" value="MDC2961100.1"/>
    <property type="molecule type" value="Genomic_DNA"/>
</dbReference>
<dbReference type="Pfam" id="PF05402">
    <property type="entry name" value="PqqD"/>
    <property type="match status" value="1"/>
</dbReference>
<proteinExistence type="predicted"/>
<dbReference type="Gene3D" id="1.10.10.1150">
    <property type="entry name" value="Coenzyme PQQ synthesis protein D (PqqD)"/>
    <property type="match status" value="1"/>
</dbReference>
<gene>
    <name evidence="1" type="ORF">PO587_42425</name>
</gene>
<dbReference type="InterPro" id="IPR008792">
    <property type="entry name" value="PQQD"/>
</dbReference>
<keyword evidence="2" id="KW-1185">Reference proteome</keyword>
<dbReference type="RefSeq" id="WP_200701551.1">
    <property type="nucleotide sequence ID" value="NZ_JAQOSK010000030.1"/>
</dbReference>